<dbReference type="InterPro" id="IPR050276">
    <property type="entry name" value="MshD_Acetyltransferase"/>
</dbReference>
<dbReference type="PANTHER" id="PTHR43617:SF35">
    <property type="entry name" value="[RIBOSOMAL PROTEIN BS18]-ALANINE N-ACETYLTRANSFERASE"/>
    <property type="match status" value="1"/>
</dbReference>
<dbReference type="InterPro" id="IPR006464">
    <property type="entry name" value="AcTrfase_RimI/Ard1"/>
</dbReference>
<feature type="active site" description="Proton donor" evidence="1">
    <location>
        <position position="122"/>
    </location>
</feature>
<name>A0A011PZD3_9PROT</name>
<dbReference type="HAMAP" id="MF_02210">
    <property type="entry name" value="RimI"/>
    <property type="match status" value="1"/>
</dbReference>
<dbReference type="STRING" id="1454003.AW10_00698"/>
<comment type="caution">
    <text evidence="1">Lacks conserved residue(s) required for the propagation of feature annotation.</text>
</comment>
<evidence type="ECO:0000259" key="2">
    <source>
        <dbReference type="PROSITE" id="PS51186"/>
    </source>
</evidence>
<proteinExistence type="inferred from homology"/>
<dbReference type="InterPro" id="IPR016181">
    <property type="entry name" value="Acyl_CoA_acyltransferase"/>
</dbReference>
<dbReference type="Gene3D" id="3.40.630.30">
    <property type="match status" value="1"/>
</dbReference>
<reference evidence="3 4" key="1">
    <citation type="submission" date="2014-02" db="EMBL/GenBank/DDBJ databases">
        <title>Expanding our view of genomic diversity in Candidatus Accumulibacter clades.</title>
        <authorList>
            <person name="Skennerton C.T."/>
            <person name="Barr J.J."/>
            <person name="Slater F.R."/>
            <person name="Bond P.L."/>
            <person name="Tyson G.W."/>
        </authorList>
    </citation>
    <scope>NUCLEOTIDE SEQUENCE [LARGE SCALE GENOMIC DNA]</scope>
    <source>
        <strain evidence="4">BA-92</strain>
    </source>
</reference>
<dbReference type="InterPro" id="IPR000182">
    <property type="entry name" value="GNAT_dom"/>
</dbReference>
<dbReference type="EC" id="2.3.1.266" evidence="1"/>
<keyword evidence="1 3" id="KW-0808">Transferase</keyword>
<protein>
    <recommendedName>
        <fullName evidence="1">[Ribosomal protein bS18]-alanine N-acetyltransferase</fullName>
        <ecNumber evidence="1">2.3.1.266</ecNumber>
    </recommendedName>
</protein>
<keyword evidence="1" id="KW-0012">Acyltransferase</keyword>
<dbReference type="PROSITE" id="PS51186">
    <property type="entry name" value="GNAT"/>
    <property type="match status" value="1"/>
</dbReference>
<feature type="domain" description="N-acetyltransferase" evidence="2">
    <location>
        <begin position="9"/>
        <end position="154"/>
    </location>
</feature>
<evidence type="ECO:0000313" key="4">
    <source>
        <dbReference type="Proteomes" id="UP000021816"/>
    </source>
</evidence>
<feature type="binding site" evidence="1">
    <location>
        <position position="115"/>
    </location>
    <ligand>
        <name>acetyl-CoA</name>
        <dbReference type="ChEBI" id="CHEBI:57288"/>
    </ligand>
</feature>
<dbReference type="GO" id="GO:0005737">
    <property type="term" value="C:cytoplasm"/>
    <property type="evidence" value="ECO:0007669"/>
    <property type="project" value="UniProtKB-SubCell"/>
</dbReference>
<dbReference type="PATRIC" id="fig|1454003.3.peg.713"/>
<dbReference type="InterPro" id="IPR043690">
    <property type="entry name" value="RimI"/>
</dbReference>
<dbReference type="CDD" id="cd04301">
    <property type="entry name" value="NAT_SF"/>
    <property type="match status" value="1"/>
</dbReference>
<dbReference type="SUPFAM" id="SSF55729">
    <property type="entry name" value="Acyl-CoA N-acyltransferases (Nat)"/>
    <property type="match status" value="1"/>
</dbReference>
<dbReference type="PANTHER" id="PTHR43617">
    <property type="entry name" value="L-AMINO ACID N-ACETYLTRANSFERASE"/>
    <property type="match status" value="1"/>
</dbReference>
<organism evidence="3 4">
    <name type="scientific">Candidatus Accumulibacter appositus</name>
    <dbReference type="NCBI Taxonomy" id="1454003"/>
    <lineage>
        <taxon>Bacteria</taxon>
        <taxon>Pseudomonadati</taxon>
        <taxon>Pseudomonadota</taxon>
        <taxon>Betaproteobacteria</taxon>
        <taxon>Candidatus Accumulibacter</taxon>
    </lineage>
</organism>
<dbReference type="Pfam" id="PF00583">
    <property type="entry name" value="Acetyltransf_1"/>
    <property type="match status" value="1"/>
</dbReference>
<comment type="caution">
    <text evidence="3">The sequence shown here is derived from an EMBL/GenBank/DDBJ whole genome shotgun (WGS) entry which is preliminary data.</text>
</comment>
<gene>
    <name evidence="1" type="primary">rimI</name>
    <name evidence="3" type="ORF">AW10_00698</name>
</gene>
<keyword evidence="1" id="KW-0963">Cytoplasm</keyword>
<feature type="active site" description="Proton acceptor" evidence="1">
    <location>
        <position position="110"/>
    </location>
</feature>
<comment type="function">
    <text evidence="1">Acetylates the N-terminal alanine of ribosomal protein bS18.</text>
</comment>
<dbReference type="EMBL" id="JEMX01000012">
    <property type="protein sequence ID" value="EXI82250.1"/>
    <property type="molecule type" value="Genomic_DNA"/>
</dbReference>
<dbReference type="NCBIfam" id="TIGR01575">
    <property type="entry name" value="rimI"/>
    <property type="match status" value="1"/>
</dbReference>
<dbReference type="GO" id="GO:0008999">
    <property type="term" value="F:protein-N-terminal-alanine acetyltransferase activity"/>
    <property type="evidence" value="ECO:0007669"/>
    <property type="project" value="UniProtKB-UniRule"/>
</dbReference>
<evidence type="ECO:0000256" key="1">
    <source>
        <dbReference type="HAMAP-Rule" id="MF_02210"/>
    </source>
</evidence>
<sequence length="158" mass="17458">MNAVLSAQVEILPLGHGDVDEMLAVEQRVYPFPWTRGNFVDSIAAGYSVWGCRVAGELIGYFVVMVAVDEAHLLNLSVDGKRQGMGFGARLLRHAMRSARQAGAMVLLLEVRPSNDRAMALYQHFGFQQIGLRRDYYAAAAGREDALVLQYLLEEISA</sequence>
<comment type="subcellular location">
    <subcellularLocation>
        <location evidence="1">Cytoplasm</location>
    </subcellularLocation>
</comment>
<comment type="similarity">
    <text evidence="1">Belongs to the acetyltransferase family. RimI subfamily.</text>
</comment>
<comment type="catalytic activity">
    <reaction evidence="1">
        <text>N-terminal L-alanyl-[ribosomal protein bS18] + acetyl-CoA = N-terminal N(alpha)-acetyl-L-alanyl-[ribosomal protein bS18] + CoA + H(+)</text>
        <dbReference type="Rhea" id="RHEA:43756"/>
        <dbReference type="Rhea" id="RHEA-COMP:10676"/>
        <dbReference type="Rhea" id="RHEA-COMP:10677"/>
        <dbReference type="ChEBI" id="CHEBI:15378"/>
        <dbReference type="ChEBI" id="CHEBI:57287"/>
        <dbReference type="ChEBI" id="CHEBI:57288"/>
        <dbReference type="ChEBI" id="CHEBI:64718"/>
        <dbReference type="ChEBI" id="CHEBI:83683"/>
        <dbReference type="EC" id="2.3.1.266"/>
    </reaction>
</comment>
<evidence type="ECO:0000313" key="3">
    <source>
        <dbReference type="EMBL" id="EXI82250.1"/>
    </source>
</evidence>
<accession>A0A011PZD3</accession>
<dbReference type="Proteomes" id="UP000021816">
    <property type="component" value="Unassembled WGS sequence"/>
</dbReference>
<dbReference type="AlphaFoldDB" id="A0A011PZD3"/>